<organism evidence="2 3">
    <name type="scientific">Araneus ventricosus</name>
    <name type="common">Orbweaver spider</name>
    <name type="synonym">Epeira ventricosa</name>
    <dbReference type="NCBI Taxonomy" id="182803"/>
    <lineage>
        <taxon>Eukaryota</taxon>
        <taxon>Metazoa</taxon>
        <taxon>Ecdysozoa</taxon>
        <taxon>Arthropoda</taxon>
        <taxon>Chelicerata</taxon>
        <taxon>Arachnida</taxon>
        <taxon>Araneae</taxon>
        <taxon>Araneomorphae</taxon>
        <taxon>Entelegynae</taxon>
        <taxon>Araneoidea</taxon>
        <taxon>Araneidae</taxon>
        <taxon>Araneus</taxon>
    </lineage>
</organism>
<name>A0A4Y2NW94_ARAVE</name>
<feature type="region of interest" description="Disordered" evidence="1">
    <location>
        <begin position="1"/>
        <end position="20"/>
    </location>
</feature>
<proteinExistence type="predicted"/>
<dbReference type="Proteomes" id="UP000499080">
    <property type="component" value="Unassembled WGS sequence"/>
</dbReference>
<comment type="caution">
    <text evidence="2">The sequence shown here is derived from an EMBL/GenBank/DDBJ whole genome shotgun (WGS) entry which is preliminary data.</text>
</comment>
<evidence type="ECO:0000313" key="2">
    <source>
        <dbReference type="EMBL" id="GBN43163.1"/>
    </source>
</evidence>
<evidence type="ECO:0000313" key="3">
    <source>
        <dbReference type="Proteomes" id="UP000499080"/>
    </source>
</evidence>
<gene>
    <name evidence="2" type="ORF">AVEN_223263_1</name>
</gene>
<protein>
    <submittedName>
        <fullName evidence="2">Uncharacterized protein</fullName>
    </submittedName>
</protein>
<evidence type="ECO:0000256" key="1">
    <source>
        <dbReference type="SAM" id="MobiDB-lite"/>
    </source>
</evidence>
<keyword evidence="3" id="KW-1185">Reference proteome</keyword>
<sequence>MLGNYGNPISPRVDKKFEPTETQNATINHEFPLAPVKVTLAKTEMALRHILSAKYILSSVCGQDRLPFDRFCPKFDRNLQSLCKDHIPNFIPVAVIVFELSCSRTDRQT</sequence>
<dbReference type="AlphaFoldDB" id="A0A4Y2NW94"/>
<dbReference type="EMBL" id="BGPR01009925">
    <property type="protein sequence ID" value="GBN43163.1"/>
    <property type="molecule type" value="Genomic_DNA"/>
</dbReference>
<reference evidence="2 3" key="1">
    <citation type="journal article" date="2019" name="Sci. Rep.">
        <title>Orb-weaving spider Araneus ventricosus genome elucidates the spidroin gene catalogue.</title>
        <authorList>
            <person name="Kono N."/>
            <person name="Nakamura H."/>
            <person name="Ohtoshi R."/>
            <person name="Moran D.A.P."/>
            <person name="Shinohara A."/>
            <person name="Yoshida Y."/>
            <person name="Fujiwara M."/>
            <person name="Mori M."/>
            <person name="Tomita M."/>
            <person name="Arakawa K."/>
        </authorList>
    </citation>
    <scope>NUCLEOTIDE SEQUENCE [LARGE SCALE GENOMIC DNA]</scope>
</reference>
<accession>A0A4Y2NW94</accession>